<protein>
    <submittedName>
        <fullName evidence="2">Uncharacterized protein</fullName>
    </submittedName>
</protein>
<dbReference type="AlphaFoldDB" id="A0A212K1U8"/>
<keyword evidence="1" id="KW-0812">Transmembrane</keyword>
<organism evidence="2">
    <name type="scientific">uncultured delta proteobacterium</name>
    <dbReference type="NCBI Taxonomy" id="34034"/>
    <lineage>
        <taxon>Bacteria</taxon>
        <taxon>Deltaproteobacteria</taxon>
        <taxon>environmental samples</taxon>
    </lineage>
</organism>
<dbReference type="EMBL" id="FLUQ01000002">
    <property type="protein sequence ID" value="SBW05647.1"/>
    <property type="molecule type" value="Genomic_DNA"/>
</dbReference>
<keyword evidence="1" id="KW-0472">Membrane</keyword>
<name>A0A212K1U8_9DELT</name>
<accession>A0A212K1U8</accession>
<sequence>MLHFELETAIGKNNLYLYIITSISNISKYIVTDIVNTIIKKK</sequence>
<evidence type="ECO:0000313" key="2">
    <source>
        <dbReference type="EMBL" id="SBW05647.1"/>
    </source>
</evidence>
<reference evidence="2" key="1">
    <citation type="submission" date="2016-04" db="EMBL/GenBank/DDBJ databases">
        <authorList>
            <person name="Evans L.H."/>
            <person name="Alamgir A."/>
            <person name="Owens N."/>
            <person name="Weber N.D."/>
            <person name="Virtaneva K."/>
            <person name="Barbian K."/>
            <person name="Babar A."/>
            <person name="Rosenke K."/>
        </authorList>
    </citation>
    <scope>NUCLEOTIDE SEQUENCE</scope>
    <source>
        <strain evidence="2">86</strain>
    </source>
</reference>
<gene>
    <name evidence="2" type="ORF">KL86DPRO_20524</name>
</gene>
<keyword evidence="1" id="KW-1133">Transmembrane helix</keyword>
<evidence type="ECO:0000256" key="1">
    <source>
        <dbReference type="SAM" id="Phobius"/>
    </source>
</evidence>
<proteinExistence type="predicted"/>
<feature type="transmembrane region" description="Helical" evidence="1">
    <location>
        <begin position="15"/>
        <end position="39"/>
    </location>
</feature>